<dbReference type="EMBL" id="JAJJMB010014886">
    <property type="protein sequence ID" value="KAI3857144.1"/>
    <property type="molecule type" value="Genomic_DNA"/>
</dbReference>
<evidence type="ECO:0000259" key="10">
    <source>
        <dbReference type="Pfam" id="PF00204"/>
    </source>
</evidence>
<evidence type="ECO:0000256" key="1">
    <source>
        <dbReference type="ARBA" id="ARBA00000185"/>
    </source>
</evidence>
<feature type="non-terminal residue" evidence="11">
    <location>
        <position position="1"/>
    </location>
</feature>
<evidence type="ECO:0000313" key="11">
    <source>
        <dbReference type="EMBL" id="KAI3857144.1"/>
    </source>
</evidence>
<dbReference type="InterPro" id="IPR014721">
    <property type="entry name" value="Ribsml_uS5_D2-typ_fold_subgr"/>
</dbReference>
<dbReference type="InterPro" id="IPR013759">
    <property type="entry name" value="Topo_IIA_B_C"/>
</dbReference>
<comment type="subunit">
    <text evidence="9">Homodimer.</text>
</comment>
<organism evidence="11 12">
    <name type="scientific">Papaver atlanticum</name>
    <dbReference type="NCBI Taxonomy" id="357466"/>
    <lineage>
        <taxon>Eukaryota</taxon>
        <taxon>Viridiplantae</taxon>
        <taxon>Streptophyta</taxon>
        <taxon>Embryophyta</taxon>
        <taxon>Tracheophyta</taxon>
        <taxon>Spermatophyta</taxon>
        <taxon>Magnoliopsida</taxon>
        <taxon>Ranunculales</taxon>
        <taxon>Papaveraceae</taxon>
        <taxon>Papaveroideae</taxon>
        <taxon>Papaver</taxon>
    </lineage>
</organism>
<evidence type="ECO:0000256" key="3">
    <source>
        <dbReference type="ARBA" id="ARBA00011080"/>
    </source>
</evidence>
<dbReference type="GO" id="GO:0000819">
    <property type="term" value="P:sister chromatid segregation"/>
    <property type="evidence" value="ECO:0007669"/>
    <property type="project" value="TreeGrafter"/>
</dbReference>
<comment type="cofactor">
    <cofactor evidence="2">
        <name>Mg(2+)</name>
        <dbReference type="ChEBI" id="CHEBI:18420"/>
    </cofactor>
</comment>
<proteinExistence type="inferred from homology"/>
<dbReference type="Gene3D" id="3.30.230.10">
    <property type="match status" value="1"/>
</dbReference>
<dbReference type="SUPFAM" id="SSF56719">
    <property type="entry name" value="Type II DNA topoisomerase"/>
    <property type="match status" value="1"/>
</dbReference>
<comment type="function">
    <text evidence="9">Control of topological states of DNA by transient breakage and subsequent rejoining of DNA strands. Topoisomerase II makes double-strand breaks.</text>
</comment>
<dbReference type="GO" id="GO:0005524">
    <property type="term" value="F:ATP binding"/>
    <property type="evidence" value="ECO:0007669"/>
    <property type="project" value="UniProtKB-UniRule"/>
</dbReference>
<dbReference type="EC" id="5.6.2.2" evidence="9"/>
<dbReference type="GO" id="GO:0000712">
    <property type="term" value="P:resolution of meiotic recombination intermediates"/>
    <property type="evidence" value="ECO:0007669"/>
    <property type="project" value="TreeGrafter"/>
</dbReference>
<dbReference type="InterPro" id="IPR020568">
    <property type="entry name" value="Ribosomal_Su5_D2-typ_SF"/>
</dbReference>
<feature type="domain" description="DNA topoisomerase type IIA subunit B" evidence="10">
    <location>
        <begin position="226"/>
        <end position="303"/>
    </location>
</feature>
<dbReference type="InterPro" id="IPR001241">
    <property type="entry name" value="Topo_IIA"/>
</dbReference>
<dbReference type="InterPro" id="IPR050634">
    <property type="entry name" value="DNA_Topoisomerase_II"/>
</dbReference>
<dbReference type="PANTHER" id="PTHR10169">
    <property type="entry name" value="DNA TOPOISOMERASE/GYRASE"/>
    <property type="match status" value="1"/>
</dbReference>
<dbReference type="AlphaFoldDB" id="A0AAD4S305"/>
<keyword evidence="12" id="KW-1185">Reference proteome</keyword>
<dbReference type="SUPFAM" id="SSF55874">
    <property type="entry name" value="ATPase domain of HSP90 chaperone/DNA topoisomerase II/histidine kinase"/>
    <property type="match status" value="1"/>
</dbReference>
<comment type="caution">
    <text evidence="11">The sequence shown here is derived from an EMBL/GenBank/DDBJ whole genome shotgun (WGS) entry which is preliminary data.</text>
</comment>
<dbReference type="PRINTS" id="PR00418">
    <property type="entry name" value="TPI2FAMILY"/>
</dbReference>
<dbReference type="PROSITE" id="PS00177">
    <property type="entry name" value="TOPOISOMERASE_II"/>
    <property type="match status" value="1"/>
</dbReference>
<dbReference type="InterPro" id="IPR013760">
    <property type="entry name" value="Topo_IIA-like_dom_sf"/>
</dbReference>
<evidence type="ECO:0000256" key="4">
    <source>
        <dbReference type="ARBA" id="ARBA00022741"/>
    </source>
</evidence>
<protein>
    <recommendedName>
        <fullName evidence="9">DNA topoisomerase 2</fullName>
        <ecNumber evidence="9">5.6.2.2</ecNumber>
    </recommendedName>
</protein>
<dbReference type="SMART" id="SM00433">
    <property type="entry name" value="TOP2c"/>
    <property type="match status" value="1"/>
</dbReference>
<dbReference type="InterPro" id="IPR013506">
    <property type="entry name" value="Topo_IIA_bsu_dom2"/>
</dbReference>
<dbReference type="InterPro" id="IPR036890">
    <property type="entry name" value="HATPase_C_sf"/>
</dbReference>
<reference evidence="11" key="1">
    <citation type="submission" date="2022-04" db="EMBL/GenBank/DDBJ databases">
        <title>A functionally conserved STORR gene fusion in Papaver species that diverged 16.8 million years ago.</title>
        <authorList>
            <person name="Catania T."/>
        </authorList>
    </citation>
    <scope>NUCLEOTIDE SEQUENCE</scope>
    <source>
        <strain evidence="11">S-188037</strain>
    </source>
</reference>
<keyword evidence="6 9" id="KW-0799">Topoisomerase</keyword>
<comment type="catalytic activity">
    <reaction evidence="1 9">
        <text>ATP-dependent breakage, passage and rejoining of double-stranded DNA.</text>
        <dbReference type="EC" id="5.6.2.2"/>
    </reaction>
</comment>
<dbReference type="Gene3D" id="3.30.565.10">
    <property type="entry name" value="Histidine kinase-like ATPase, C-terminal domain"/>
    <property type="match status" value="1"/>
</dbReference>
<dbReference type="Proteomes" id="UP001202328">
    <property type="component" value="Unassembled WGS sequence"/>
</dbReference>
<sequence length="516" mass="57666">MAIKKKLRLPCIGSMKKETKSLWICEGSDMVYRPVSYVPGFHKIMDELIVNAADNKQRDPKMNSLKIDIDVEGNKISVYDNREGVPVRVHLDNNGRGEDVYLPETMFVPFIRDYYFCDDGEKKTTGSRIGYGMALANLFSTEFVNEIADGTRKKMYQQVFTDHMETKSKACITEFNSNENWTKVVFMPDLEKFDMTHLDADTVKFIKKRVIDVAGCLGETVKSFSDYANLYMQSAGKNRPDPLPCIMEKVNDRWDICVGLSEGHFQQVSFVNKVATIEGGTHVDYVTKQVATHIVNYVNKKDKDANLKFDSPMQETLTTRQKSFRRTCKLSQSLGFLEKGLCLWISSLNVAQSGVGERLLVLANLKVSNDQITNVSRRKRVSGIRKLQDANNAGTRTSAECTLILTEGDSAKTLVMAGIAVAGCDKLTWTNGLSVDKCAREQSLVVVQSVDIALNVWEKIGNTKDYGASQNTTPSLNILNNLACSATDASQVRQTVVTESEVVSYETSAREVNMDK</sequence>
<evidence type="ECO:0000256" key="7">
    <source>
        <dbReference type="ARBA" id="ARBA00023125"/>
    </source>
</evidence>
<dbReference type="GO" id="GO:0005634">
    <property type="term" value="C:nucleus"/>
    <property type="evidence" value="ECO:0007669"/>
    <property type="project" value="TreeGrafter"/>
</dbReference>
<dbReference type="Gene3D" id="3.40.50.670">
    <property type="match status" value="1"/>
</dbReference>
<dbReference type="GO" id="GO:0003677">
    <property type="term" value="F:DNA binding"/>
    <property type="evidence" value="ECO:0007669"/>
    <property type="project" value="UniProtKB-UniRule"/>
</dbReference>
<dbReference type="GO" id="GO:0006265">
    <property type="term" value="P:DNA topological change"/>
    <property type="evidence" value="ECO:0007669"/>
    <property type="project" value="UniProtKB-UniRule"/>
</dbReference>
<evidence type="ECO:0000313" key="12">
    <source>
        <dbReference type="Proteomes" id="UP001202328"/>
    </source>
</evidence>
<evidence type="ECO:0000256" key="5">
    <source>
        <dbReference type="ARBA" id="ARBA00022840"/>
    </source>
</evidence>
<evidence type="ECO:0000256" key="6">
    <source>
        <dbReference type="ARBA" id="ARBA00023029"/>
    </source>
</evidence>
<keyword evidence="4 9" id="KW-0547">Nucleotide-binding</keyword>
<dbReference type="GO" id="GO:0003918">
    <property type="term" value="F:DNA topoisomerase type II (double strand cut, ATP-hydrolyzing) activity"/>
    <property type="evidence" value="ECO:0007669"/>
    <property type="project" value="UniProtKB-UniRule"/>
</dbReference>
<dbReference type="PANTHER" id="PTHR10169:SF38">
    <property type="entry name" value="DNA TOPOISOMERASE 2"/>
    <property type="match status" value="1"/>
</dbReference>
<dbReference type="Pfam" id="PF00204">
    <property type="entry name" value="DNA_gyraseB"/>
    <property type="match status" value="1"/>
</dbReference>
<evidence type="ECO:0000256" key="8">
    <source>
        <dbReference type="ARBA" id="ARBA00023235"/>
    </source>
</evidence>
<keyword evidence="7 9" id="KW-0238">DNA-binding</keyword>
<dbReference type="SUPFAM" id="SSF54211">
    <property type="entry name" value="Ribosomal protein S5 domain 2-like"/>
    <property type="match status" value="1"/>
</dbReference>
<keyword evidence="8 9" id="KW-0413">Isomerase</keyword>
<evidence type="ECO:0000256" key="2">
    <source>
        <dbReference type="ARBA" id="ARBA00001946"/>
    </source>
</evidence>
<dbReference type="InterPro" id="IPR018522">
    <property type="entry name" value="TopoIIA_CS"/>
</dbReference>
<accession>A0AAD4S305</accession>
<gene>
    <name evidence="11" type="ORF">MKW98_010558</name>
</gene>
<comment type="similarity">
    <text evidence="3 9">Belongs to the type II topoisomerase family.</text>
</comment>
<keyword evidence="5 9" id="KW-0067">ATP-binding</keyword>
<name>A0AAD4S305_9MAGN</name>
<evidence type="ECO:0000256" key="9">
    <source>
        <dbReference type="RuleBase" id="RU362094"/>
    </source>
</evidence>